<feature type="non-terminal residue" evidence="7">
    <location>
        <position position="385"/>
    </location>
</feature>
<evidence type="ECO:0000259" key="6">
    <source>
        <dbReference type="PROSITE" id="PS50929"/>
    </source>
</evidence>
<dbReference type="PROSITE" id="PS50929">
    <property type="entry name" value="ABC_TM1F"/>
    <property type="match status" value="1"/>
</dbReference>
<dbReference type="SUPFAM" id="SSF90123">
    <property type="entry name" value="ABC transporter transmembrane region"/>
    <property type="match status" value="1"/>
</dbReference>
<dbReference type="PANTHER" id="PTHR24221:SF654">
    <property type="entry name" value="ATP-BINDING CASSETTE SUB-FAMILY B MEMBER 6"/>
    <property type="match status" value="1"/>
</dbReference>
<accession>A0ABD5S375</accession>
<evidence type="ECO:0000313" key="7">
    <source>
        <dbReference type="EMBL" id="MFC6725971.1"/>
    </source>
</evidence>
<evidence type="ECO:0000256" key="4">
    <source>
        <dbReference type="ARBA" id="ARBA00023136"/>
    </source>
</evidence>
<dbReference type="SUPFAM" id="SSF52540">
    <property type="entry name" value="P-loop containing nucleoside triphosphate hydrolases"/>
    <property type="match status" value="1"/>
</dbReference>
<feature type="transmembrane region" description="Helical" evidence="5">
    <location>
        <begin position="110"/>
        <end position="133"/>
    </location>
</feature>
<protein>
    <submittedName>
        <fullName evidence="7">ABC transporter transmembrane domain-containing protein</fullName>
    </submittedName>
</protein>
<feature type="transmembrane region" description="Helical" evidence="5">
    <location>
        <begin position="35"/>
        <end position="56"/>
    </location>
</feature>
<dbReference type="EMBL" id="JBHSWU010000809">
    <property type="protein sequence ID" value="MFC6725971.1"/>
    <property type="molecule type" value="Genomic_DNA"/>
</dbReference>
<proteinExistence type="predicted"/>
<dbReference type="Pfam" id="PF00005">
    <property type="entry name" value="ABC_tran"/>
    <property type="match status" value="1"/>
</dbReference>
<dbReference type="AlphaFoldDB" id="A0ABD5S375"/>
<dbReference type="Proteomes" id="UP001596328">
    <property type="component" value="Unassembled WGS sequence"/>
</dbReference>
<evidence type="ECO:0000313" key="8">
    <source>
        <dbReference type="Proteomes" id="UP001596328"/>
    </source>
</evidence>
<dbReference type="InterPro" id="IPR039421">
    <property type="entry name" value="Type_1_exporter"/>
</dbReference>
<feature type="non-terminal residue" evidence="7">
    <location>
        <position position="1"/>
    </location>
</feature>
<keyword evidence="2 5" id="KW-0812">Transmembrane</keyword>
<feature type="domain" description="ABC transmembrane type-1" evidence="6">
    <location>
        <begin position="1"/>
        <end position="289"/>
    </location>
</feature>
<evidence type="ECO:0000256" key="2">
    <source>
        <dbReference type="ARBA" id="ARBA00022692"/>
    </source>
</evidence>
<gene>
    <name evidence="7" type="ORF">ACFQE1_16685</name>
</gene>
<dbReference type="PANTHER" id="PTHR24221">
    <property type="entry name" value="ATP-BINDING CASSETTE SUB-FAMILY B"/>
    <property type="match status" value="1"/>
</dbReference>
<organism evidence="7 8">
    <name type="scientific">Halobium palmae</name>
    <dbReference type="NCBI Taxonomy" id="1776492"/>
    <lineage>
        <taxon>Archaea</taxon>
        <taxon>Methanobacteriati</taxon>
        <taxon>Methanobacteriota</taxon>
        <taxon>Stenosarchaea group</taxon>
        <taxon>Halobacteria</taxon>
        <taxon>Halobacteriales</taxon>
        <taxon>Haloferacaceae</taxon>
        <taxon>Halobium</taxon>
    </lineage>
</organism>
<dbReference type="Gene3D" id="1.20.1560.10">
    <property type="entry name" value="ABC transporter type 1, transmembrane domain"/>
    <property type="match status" value="1"/>
</dbReference>
<name>A0ABD5S375_9EURY</name>
<sequence>PLVLGIAVDAVFLSQREYALPLVPGAWIPAGQAGQFWFSAGVIAVAFVGASLSALAKGWGLNEFAQSIQHDVRTDTYDAMQHLDLAFFADKQTGELMSILNNDVNRLEQFLNGGLQVATMISITVVGVAAVMVSLQPQLALVTLTVVPVIGAFTHKFVQRIQPMYSDVRSTVGKLNSRLENNLGGIEVIKASNAEAYEADRVEGSSQEYYDTNWKAIRTRITFFPGLRMVSGFGFVLTFVVGGLWVFSGPPLFFTGSLTAGAFVTFIVLSQRFIWPLAQFGELVNMYQQATASAERIFGLIDEPGTLDADPDAPELVVSEARVSYDGVSFAYEDEEERVIEDVSFDLPGGDTLALVGPTGAGKSTVLKLLLRLYDVDAGEVAVDG</sequence>
<dbReference type="InterPro" id="IPR003439">
    <property type="entry name" value="ABC_transporter-like_ATP-bd"/>
</dbReference>
<feature type="transmembrane region" description="Helical" evidence="5">
    <location>
        <begin position="252"/>
        <end position="269"/>
    </location>
</feature>
<reference evidence="7 8" key="1">
    <citation type="journal article" date="2019" name="Int. J. Syst. Evol. Microbiol.">
        <title>The Global Catalogue of Microorganisms (GCM) 10K type strain sequencing project: providing services to taxonomists for standard genome sequencing and annotation.</title>
        <authorList>
            <consortium name="The Broad Institute Genomics Platform"/>
            <consortium name="The Broad Institute Genome Sequencing Center for Infectious Disease"/>
            <person name="Wu L."/>
            <person name="Ma J."/>
        </authorList>
    </citation>
    <scope>NUCLEOTIDE SEQUENCE [LARGE SCALE GENOMIC DNA]</scope>
    <source>
        <strain evidence="7 8">NBRC 111368</strain>
    </source>
</reference>
<dbReference type="Gene3D" id="3.40.50.300">
    <property type="entry name" value="P-loop containing nucleotide triphosphate hydrolases"/>
    <property type="match status" value="1"/>
</dbReference>
<dbReference type="CDD" id="cd18565">
    <property type="entry name" value="ABC_6TM_exporter_like"/>
    <property type="match status" value="1"/>
</dbReference>
<feature type="transmembrane region" description="Helical" evidence="5">
    <location>
        <begin position="227"/>
        <end position="246"/>
    </location>
</feature>
<dbReference type="Pfam" id="PF00664">
    <property type="entry name" value="ABC_membrane"/>
    <property type="match status" value="1"/>
</dbReference>
<dbReference type="GO" id="GO:0016020">
    <property type="term" value="C:membrane"/>
    <property type="evidence" value="ECO:0007669"/>
    <property type="project" value="UniProtKB-SubCell"/>
</dbReference>
<evidence type="ECO:0000256" key="1">
    <source>
        <dbReference type="ARBA" id="ARBA00004141"/>
    </source>
</evidence>
<keyword evidence="3 5" id="KW-1133">Transmembrane helix</keyword>
<keyword evidence="4 5" id="KW-0472">Membrane</keyword>
<keyword evidence="8" id="KW-1185">Reference proteome</keyword>
<evidence type="ECO:0000256" key="3">
    <source>
        <dbReference type="ARBA" id="ARBA00022989"/>
    </source>
</evidence>
<comment type="subcellular location">
    <subcellularLocation>
        <location evidence="1">Membrane</location>
        <topology evidence="1">Multi-pass membrane protein</topology>
    </subcellularLocation>
</comment>
<dbReference type="InterPro" id="IPR036640">
    <property type="entry name" value="ABC1_TM_sf"/>
</dbReference>
<evidence type="ECO:0000256" key="5">
    <source>
        <dbReference type="SAM" id="Phobius"/>
    </source>
</evidence>
<dbReference type="InterPro" id="IPR027417">
    <property type="entry name" value="P-loop_NTPase"/>
</dbReference>
<dbReference type="InterPro" id="IPR011527">
    <property type="entry name" value="ABC1_TM_dom"/>
</dbReference>
<comment type="caution">
    <text evidence="7">The sequence shown here is derived from an EMBL/GenBank/DDBJ whole genome shotgun (WGS) entry which is preliminary data.</text>
</comment>
<feature type="transmembrane region" description="Helical" evidence="5">
    <location>
        <begin position="139"/>
        <end position="158"/>
    </location>
</feature>